<organism evidence="1 2">
    <name type="scientific">Blastomyces percursus</name>
    <dbReference type="NCBI Taxonomy" id="1658174"/>
    <lineage>
        <taxon>Eukaryota</taxon>
        <taxon>Fungi</taxon>
        <taxon>Dikarya</taxon>
        <taxon>Ascomycota</taxon>
        <taxon>Pezizomycotina</taxon>
        <taxon>Eurotiomycetes</taxon>
        <taxon>Eurotiomycetidae</taxon>
        <taxon>Onygenales</taxon>
        <taxon>Ajellomycetaceae</taxon>
        <taxon>Blastomyces</taxon>
    </lineage>
</organism>
<sequence length="185" mass="20918">MFHAFFRTPVHGTIAQENRDGAVTMLGQPSVEVGRPPGCEQQLQAYSPESAPMALHARTVTGGDLIMLDQPSPSVVATTVDDTVDLIMTDQPLAPAGQPDSNQQNATYMIYCWNENETHKFGADFTREFHEFLSKRREYWFAVIMTPYAPKSIKATKVLKHLPRRTVYCGESLDDWRDFRDAHEL</sequence>
<comment type="caution">
    <text evidence="1">The sequence shown here is derived from an EMBL/GenBank/DDBJ whole genome shotgun (WGS) entry which is preliminary data.</text>
</comment>
<dbReference type="AlphaFoldDB" id="A0A1J9QLL0"/>
<gene>
    <name evidence="1" type="ORF">ACJ73_07554</name>
</gene>
<dbReference type="Proteomes" id="UP000242791">
    <property type="component" value="Unassembled WGS sequence"/>
</dbReference>
<proteinExistence type="predicted"/>
<dbReference type="VEuPathDB" id="FungiDB:ACJ73_07554"/>
<name>A0A1J9QLL0_9EURO</name>
<keyword evidence="2" id="KW-1185">Reference proteome</keyword>
<dbReference type="EMBL" id="LGTZ01001548">
    <property type="protein sequence ID" value="OJD21107.1"/>
    <property type="molecule type" value="Genomic_DNA"/>
</dbReference>
<evidence type="ECO:0000313" key="1">
    <source>
        <dbReference type="EMBL" id="OJD21107.1"/>
    </source>
</evidence>
<protein>
    <submittedName>
        <fullName evidence="1">Uncharacterized protein</fullName>
    </submittedName>
</protein>
<reference evidence="1 2" key="1">
    <citation type="submission" date="2015-08" db="EMBL/GenBank/DDBJ databases">
        <title>Emmonsia species relationships and genome sequence.</title>
        <authorList>
            <person name="Cuomo C.A."/>
            <person name="Schwartz I.S."/>
            <person name="Kenyon C."/>
            <person name="De Hoog G.S."/>
            <person name="Govender N.P."/>
            <person name="Botha A."/>
            <person name="Moreno L."/>
            <person name="De Vries M."/>
            <person name="Munoz J.F."/>
            <person name="Stielow J.B."/>
        </authorList>
    </citation>
    <scope>NUCLEOTIDE SEQUENCE [LARGE SCALE GENOMIC DNA]</scope>
    <source>
        <strain evidence="1 2">EI222</strain>
    </source>
</reference>
<accession>A0A1J9QLL0</accession>
<evidence type="ECO:0000313" key="2">
    <source>
        <dbReference type="Proteomes" id="UP000242791"/>
    </source>
</evidence>